<name>A0AAV4P2V4_CAEEX</name>
<keyword evidence="2" id="KW-1185">Reference proteome</keyword>
<comment type="caution">
    <text evidence="1">The sequence shown here is derived from an EMBL/GenBank/DDBJ whole genome shotgun (WGS) entry which is preliminary data.</text>
</comment>
<dbReference type="Proteomes" id="UP001054945">
    <property type="component" value="Unassembled WGS sequence"/>
</dbReference>
<sequence>MNPEKEKNLVETTLSDSSFPCFYCWNEKRQERTKYVVPCLIQTSIVKVTRRETRFANLFPHCLPILDRENNKRRKKKDKRAFQI</sequence>
<accession>A0AAV4P2V4</accession>
<dbReference type="EMBL" id="BPLR01003918">
    <property type="protein sequence ID" value="GIX90224.1"/>
    <property type="molecule type" value="Genomic_DNA"/>
</dbReference>
<organism evidence="1 2">
    <name type="scientific">Caerostris extrusa</name>
    <name type="common">Bark spider</name>
    <name type="synonym">Caerostris bankana</name>
    <dbReference type="NCBI Taxonomy" id="172846"/>
    <lineage>
        <taxon>Eukaryota</taxon>
        <taxon>Metazoa</taxon>
        <taxon>Ecdysozoa</taxon>
        <taxon>Arthropoda</taxon>
        <taxon>Chelicerata</taxon>
        <taxon>Arachnida</taxon>
        <taxon>Araneae</taxon>
        <taxon>Araneomorphae</taxon>
        <taxon>Entelegynae</taxon>
        <taxon>Araneoidea</taxon>
        <taxon>Araneidae</taxon>
        <taxon>Caerostris</taxon>
    </lineage>
</organism>
<evidence type="ECO:0000313" key="2">
    <source>
        <dbReference type="Proteomes" id="UP001054945"/>
    </source>
</evidence>
<reference evidence="1 2" key="1">
    <citation type="submission" date="2021-06" db="EMBL/GenBank/DDBJ databases">
        <title>Caerostris extrusa draft genome.</title>
        <authorList>
            <person name="Kono N."/>
            <person name="Arakawa K."/>
        </authorList>
    </citation>
    <scope>NUCLEOTIDE SEQUENCE [LARGE SCALE GENOMIC DNA]</scope>
</reference>
<gene>
    <name evidence="1" type="ORF">CEXT_350701</name>
</gene>
<proteinExistence type="predicted"/>
<dbReference type="AlphaFoldDB" id="A0AAV4P2V4"/>
<evidence type="ECO:0000313" key="1">
    <source>
        <dbReference type="EMBL" id="GIX90224.1"/>
    </source>
</evidence>
<protein>
    <submittedName>
        <fullName evidence="1">Uncharacterized protein</fullName>
    </submittedName>
</protein>